<sequence>MEQWEFEIVHRRGKVHELPDALSRAYEANEEVCVAGVRDESDEEHQRLVEDVTQNPQRWQNWRVESGNLYHYRYDPLFDPITDCEEGWKLVVPPAQRERVMRDAHDITSAGHLGIERPSIASSTSITGMACITTCTNTSDHEIRASATRSIRLVRATPVIRSSTSYSLLGVPHHERQDEVRSHPRKSAREVQARDVQSSCMEDHVLIRGTDVVRTTTASATAWTRRLCLCSNR</sequence>
<dbReference type="Proteomes" id="UP000479190">
    <property type="component" value="Unassembled WGS sequence"/>
</dbReference>
<evidence type="ECO:0000313" key="2">
    <source>
        <dbReference type="EMBL" id="CAB0040010.1"/>
    </source>
</evidence>
<keyword evidence="3" id="KW-1185">Reference proteome</keyword>
<accession>A0A6H5IVR9</accession>
<evidence type="ECO:0000313" key="3">
    <source>
        <dbReference type="Proteomes" id="UP000479190"/>
    </source>
</evidence>
<dbReference type="OrthoDB" id="6780934at2759"/>
<feature type="compositionally biased region" description="Basic and acidic residues" evidence="1">
    <location>
        <begin position="172"/>
        <end position="193"/>
    </location>
</feature>
<feature type="region of interest" description="Disordered" evidence="1">
    <location>
        <begin position="172"/>
        <end position="195"/>
    </location>
</feature>
<dbReference type="AlphaFoldDB" id="A0A6H5IVR9"/>
<evidence type="ECO:0000256" key="1">
    <source>
        <dbReference type="SAM" id="MobiDB-lite"/>
    </source>
</evidence>
<protein>
    <recommendedName>
        <fullName evidence="4">Integrase zinc-binding domain-containing protein</fullName>
    </recommendedName>
</protein>
<gene>
    <name evidence="2" type="ORF">TBRA_LOCUS11747</name>
</gene>
<proteinExistence type="predicted"/>
<dbReference type="Gene3D" id="1.10.340.70">
    <property type="match status" value="1"/>
</dbReference>
<evidence type="ECO:0008006" key="4">
    <source>
        <dbReference type="Google" id="ProtNLM"/>
    </source>
</evidence>
<name>A0A6H5IVR9_9HYME</name>
<organism evidence="2 3">
    <name type="scientific">Trichogramma brassicae</name>
    <dbReference type="NCBI Taxonomy" id="86971"/>
    <lineage>
        <taxon>Eukaryota</taxon>
        <taxon>Metazoa</taxon>
        <taxon>Ecdysozoa</taxon>
        <taxon>Arthropoda</taxon>
        <taxon>Hexapoda</taxon>
        <taxon>Insecta</taxon>
        <taxon>Pterygota</taxon>
        <taxon>Neoptera</taxon>
        <taxon>Endopterygota</taxon>
        <taxon>Hymenoptera</taxon>
        <taxon>Apocrita</taxon>
        <taxon>Proctotrupomorpha</taxon>
        <taxon>Chalcidoidea</taxon>
        <taxon>Trichogrammatidae</taxon>
        <taxon>Trichogramma</taxon>
    </lineage>
</organism>
<reference evidence="2 3" key="1">
    <citation type="submission" date="2020-02" db="EMBL/GenBank/DDBJ databases">
        <authorList>
            <person name="Ferguson B K."/>
        </authorList>
    </citation>
    <scope>NUCLEOTIDE SEQUENCE [LARGE SCALE GENOMIC DNA]</scope>
</reference>
<dbReference type="EMBL" id="CADCXV010000992">
    <property type="protein sequence ID" value="CAB0040010.1"/>
    <property type="molecule type" value="Genomic_DNA"/>
</dbReference>